<dbReference type="Proteomes" id="UP001286456">
    <property type="component" value="Unassembled WGS sequence"/>
</dbReference>
<dbReference type="PANTHER" id="PTHR24359:SF1">
    <property type="entry name" value="INHIBITOR OF NUCLEAR FACTOR KAPPA-B KINASE EPSILON SUBUNIT HOMOLOG 1-RELATED"/>
    <property type="match status" value="1"/>
</dbReference>
<evidence type="ECO:0000256" key="1">
    <source>
        <dbReference type="SAM" id="MobiDB-lite"/>
    </source>
</evidence>
<dbReference type="SUPFAM" id="SSF56112">
    <property type="entry name" value="Protein kinase-like (PK-like)"/>
    <property type="match status" value="1"/>
</dbReference>
<feature type="compositionally biased region" description="Low complexity" evidence="1">
    <location>
        <begin position="674"/>
        <end position="684"/>
    </location>
</feature>
<feature type="compositionally biased region" description="Polar residues" evidence="1">
    <location>
        <begin position="646"/>
        <end position="657"/>
    </location>
</feature>
<reference evidence="3" key="2">
    <citation type="submission" date="2023-06" db="EMBL/GenBank/DDBJ databases">
        <authorList>
            <consortium name="Lawrence Berkeley National Laboratory"/>
            <person name="Haridas S."/>
            <person name="Hensen N."/>
            <person name="Bonometti L."/>
            <person name="Westerberg I."/>
            <person name="Brannstrom I.O."/>
            <person name="Guillou S."/>
            <person name="Cros-Aarteil S."/>
            <person name="Calhoun S."/>
            <person name="Kuo A."/>
            <person name="Mondo S."/>
            <person name="Pangilinan J."/>
            <person name="Riley R."/>
            <person name="Labutti K."/>
            <person name="Andreopoulos B."/>
            <person name="Lipzen A."/>
            <person name="Chen C."/>
            <person name="Yanf M."/>
            <person name="Daum C."/>
            <person name="Ng V."/>
            <person name="Clum A."/>
            <person name="Steindorff A."/>
            <person name="Ohm R."/>
            <person name="Martin F."/>
            <person name="Silar P."/>
            <person name="Natvig D."/>
            <person name="Lalanne C."/>
            <person name="Gautier V."/>
            <person name="Ament-Velasquez S.L."/>
            <person name="Kruys A."/>
            <person name="Hutchinson M.I."/>
            <person name="Powell A.J."/>
            <person name="Barry K."/>
            <person name="Miller A.N."/>
            <person name="Grigoriev I.V."/>
            <person name="Debuchy R."/>
            <person name="Gladieux P."/>
            <person name="Thoren M.H."/>
            <person name="Johannesson H."/>
        </authorList>
    </citation>
    <scope>NUCLEOTIDE SEQUENCE</scope>
    <source>
        <strain evidence="3">SMH4131-1</strain>
    </source>
</reference>
<name>A0AAE0IA46_9PEZI</name>
<keyword evidence="4" id="KW-1185">Reference proteome</keyword>
<reference evidence="3" key="1">
    <citation type="journal article" date="2023" name="Mol. Phylogenet. Evol.">
        <title>Genome-scale phylogeny and comparative genomics of the fungal order Sordariales.</title>
        <authorList>
            <person name="Hensen N."/>
            <person name="Bonometti L."/>
            <person name="Westerberg I."/>
            <person name="Brannstrom I.O."/>
            <person name="Guillou S."/>
            <person name="Cros-Aarteil S."/>
            <person name="Calhoun S."/>
            <person name="Haridas S."/>
            <person name="Kuo A."/>
            <person name="Mondo S."/>
            <person name="Pangilinan J."/>
            <person name="Riley R."/>
            <person name="LaButti K."/>
            <person name="Andreopoulos B."/>
            <person name="Lipzen A."/>
            <person name="Chen C."/>
            <person name="Yan M."/>
            <person name="Daum C."/>
            <person name="Ng V."/>
            <person name="Clum A."/>
            <person name="Steindorff A."/>
            <person name="Ohm R.A."/>
            <person name="Martin F."/>
            <person name="Silar P."/>
            <person name="Natvig D.O."/>
            <person name="Lalanne C."/>
            <person name="Gautier V."/>
            <person name="Ament-Velasquez S.L."/>
            <person name="Kruys A."/>
            <person name="Hutchinson M.I."/>
            <person name="Powell A.J."/>
            <person name="Barry K."/>
            <person name="Miller A.N."/>
            <person name="Grigoriev I.V."/>
            <person name="Debuchy R."/>
            <person name="Gladieux P."/>
            <person name="Hiltunen Thoren M."/>
            <person name="Johannesson H."/>
        </authorList>
    </citation>
    <scope>NUCLEOTIDE SEQUENCE</scope>
    <source>
        <strain evidence="3">SMH4131-1</strain>
    </source>
</reference>
<dbReference type="CDD" id="cd00180">
    <property type="entry name" value="PKc"/>
    <property type="match status" value="1"/>
</dbReference>
<gene>
    <name evidence="3" type="ORF">B0T19DRAFT_241570</name>
</gene>
<evidence type="ECO:0000313" key="3">
    <source>
        <dbReference type="EMBL" id="KAK3320496.1"/>
    </source>
</evidence>
<protein>
    <submittedName>
        <fullName evidence="3">Kinase-like domain-containing protein</fullName>
    </submittedName>
</protein>
<dbReference type="SMART" id="SM00220">
    <property type="entry name" value="S_TKc"/>
    <property type="match status" value="1"/>
</dbReference>
<dbReference type="PANTHER" id="PTHR24359">
    <property type="entry name" value="SERINE/THREONINE-PROTEIN KINASE SBK1"/>
    <property type="match status" value="1"/>
</dbReference>
<sequence>MSGHPVDDPFFGAHIVAGMDDPDRWAPPVFDNMHSPPTNFSYERPEARLRSDDIDVPPLVSSQISDVPLRRLPLVLARQETKDCMVYGSTWGGHWDSAFMRSYVPISELSKWWTRCSVEQILWDSLATSTSGAPGTDFRRVFAILFQIGRPLLIVNFVNDNLDDVSLPISPLIMPGGKWQVQSATSPGVPRVPFHRWPEKYISSFVEKQWFLAPLRFRETPSGELAPFFDLPDDTILPFTAVDHFHTGGFSTVFRVQVHPDHHNLSWCRKGSACDMEASRRSDDKNPVPLAIKQLHNNDTHVFRSELQALQLLNRKPHPHIIPLLGSYRLHDKYNFVFPWADGDLAMFWRLNPSPKRDHATATWLAKQMKGLTDALCHIHGTADTARDGARGDNDETWVGRHGDIKPSNILFFPSQDHSPGTLRIADFGLSSFRTCTSGAETSLVDGSRLRYTPAYKAPEIESRPEGIGRETDVWSLGCLVLEFLTWHMTGSAGLEQLAACRMDAADQSVSTGDAFFELIEESGRNVARLKSKILDWTSHLQRHRHSSRFTDDVLQLVLDGLLVMDSSRRSSARDALAALTCICHELDSDVLYAASREARGLTFDSDEAWYRAAWGQTTLSDEEHEQTAPYLSAPLPNPANEALTVSASQVHSSTRSGGYLVNKRKRRAGGDSSGDATSSDYTAAAANKRPCDRRLACPFMKVGVHPSELTRACKGPGYDSNFRVKEHIQRCHTPASFKNPLGCHRCLREFESANLLYKHSREEPQCLIRAPEIINGQLSLEQALSLRSMKKRRTDMTEEDKWFEIFRILFPSKDLPASPYHEDATTVSSLDTLSTQSSMGITEYKDHLRRPMSDDDQRSFDEQLRAIGISSPDLCKKLAAVFRQQQLKDVQKFDRRGRLAEPVYNYGAAALFDTDINGCGTLAPAGAQGGAAFLDVQVGAGSDRNTREANEGGIGGDLEWLMNMEEMAGPGDSSAGFDAARLRV</sequence>
<evidence type="ECO:0000313" key="4">
    <source>
        <dbReference type="Proteomes" id="UP001286456"/>
    </source>
</evidence>
<feature type="region of interest" description="Disordered" evidence="1">
    <location>
        <begin position="646"/>
        <end position="684"/>
    </location>
</feature>
<dbReference type="GO" id="GO:0004674">
    <property type="term" value="F:protein serine/threonine kinase activity"/>
    <property type="evidence" value="ECO:0007669"/>
    <property type="project" value="TreeGrafter"/>
</dbReference>
<evidence type="ECO:0000259" key="2">
    <source>
        <dbReference type="PROSITE" id="PS50011"/>
    </source>
</evidence>
<proteinExistence type="predicted"/>
<dbReference type="GO" id="GO:0005524">
    <property type="term" value="F:ATP binding"/>
    <property type="evidence" value="ECO:0007669"/>
    <property type="project" value="InterPro"/>
</dbReference>
<dbReference type="InterPro" id="IPR000719">
    <property type="entry name" value="Prot_kinase_dom"/>
</dbReference>
<dbReference type="Gene3D" id="1.10.510.10">
    <property type="entry name" value="Transferase(Phosphotransferase) domain 1"/>
    <property type="match status" value="1"/>
</dbReference>
<keyword evidence="3" id="KW-0808">Transferase</keyword>
<organism evidence="3 4">
    <name type="scientific">Cercophora scortea</name>
    <dbReference type="NCBI Taxonomy" id="314031"/>
    <lineage>
        <taxon>Eukaryota</taxon>
        <taxon>Fungi</taxon>
        <taxon>Dikarya</taxon>
        <taxon>Ascomycota</taxon>
        <taxon>Pezizomycotina</taxon>
        <taxon>Sordariomycetes</taxon>
        <taxon>Sordariomycetidae</taxon>
        <taxon>Sordariales</taxon>
        <taxon>Lasiosphaeriaceae</taxon>
        <taxon>Cercophora</taxon>
    </lineage>
</organism>
<feature type="domain" description="Protein kinase" evidence="2">
    <location>
        <begin position="239"/>
        <end position="588"/>
    </location>
</feature>
<dbReference type="Pfam" id="PF00069">
    <property type="entry name" value="Pkinase"/>
    <property type="match status" value="1"/>
</dbReference>
<dbReference type="EMBL" id="JAUEPO010000005">
    <property type="protein sequence ID" value="KAK3320496.1"/>
    <property type="molecule type" value="Genomic_DNA"/>
</dbReference>
<keyword evidence="3" id="KW-0418">Kinase</keyword>
<accession>A0AAE0IA46</accession>
<dbReference type="PROSITE" id="PS50011">
    <property type="entry name" value="PROTEIN_KINASE_DOM"/>
    <property type="match status" value="1"/>
</dbReference>
<dbReference type="AlphaFoldDB" id="A0AAE0IA46"/>
<comment type="caution">
    <text evidence="3">The sequence shown here is derived from an EMBL/GenBank/DDBJ whole genome shotgun (WGS) entry which is preliminary data.</text>
</comment>
<dbReference type="InterPro" id="IPR011009">
    <property type="entry name" value="Kinase-like_dom_sf"/>
</dbReference>